<accession>A0ABV8I0I1</accession>
<feature type="domain" description="A-factor biosynthesis hotdog" evidence="2">
    <location>
        <begin position="197"/>
        <end position="311"/>
    </location>
</feature>
<dbReference type="Proteomes" id="UP001595765">
    <property type="component" value="Unassembled WGS sequence"/>
</dbReference>
<evidence type="ECO:0000259" key="2">
    <source>
        <dbReference type="Pfam" id="PF03756"/>
    </source>
</evidence>
<dbReference type="InterPro" id="IPR005509">
    <property type="entry name" value="AfsA_hotdog_dom"/>
</dbReference>
<proteinExistence type="predicted"/>
<organism evidence="3 4">
    <name type="scientific">Streptomyces polygonati</name>
    <dbReference type="NCBI Taxonomy" id="1617087"/>
    <lineage>
        <taxon>Bacteria</taxon>
        <taxon>Bacillati</taxon>
        <taxon>Actinomycetota</taxon>
        <taxon>Actinomycetes</taxon>
        <taxon>Kitasatosporales</taxon>
        <taxon>Streptomycetaceae</taxon>
        <taxon>Streptomyces</taxon>
    </lineage>
</organism>
<name>A0ABV8I0I1_9ACTN</name>
<keyword evidence="4" id="KW-1185">Reference proteome</keyword>
<gene>
    <name evidence="3" type="ORF">ACFO3J_35240</name>
</gene>
<reference evidence="4" key="1">
    <citation type="journal article" date="2019" name="Int. J. Syst. Evol. Microbiol.">
        <title>The Global Catalogue of Microorganisms (GCM) 10K type strain sequencing project: providing services to taxonomists for standard genome sequencing and annotation.</title>
        <authorList>
            <consortium name="The Broad Institute Genomics Platform"/>
            <consortium name="The Broad Institute Genome Sequencing Center for Infectious Disease"/>
            <person name="Wu L."/>
            <person name="Ma J."/>
        </authorList>
    </citation>
    <scope>NUCLEOTIDE SEQUENCE [LARGE SCALE GENOMIC DNA]</scope>
    <source>
        <strain evidence="4">CGMCC 4.7237</strain>
    </source>
</reference>
<feature type="domain" description="A-factor biosynthesis hotdog" evidence="2">
    <location>
        <begin position="31"/>
        <end position="167"/>
    </location>
</feature>
<evidence type="ECO:0000313" key="3">
    <source>
        <dbReference type="EMBL" id="MFC4036656.1"/>
    </source>
</evidence>
<dbReference type="Pfam" id="PF03756">
    <property type="entry name" value="AfsA"/>
    <property type="match status" value="2"/>
</dbReference>
<evidence type="ECO:0000313" key="4">
    <source>
        <dbReference type="Proteomes" id="UP001595765"/>
    </source>
</evidence>
<dbReference type="NCBIfam" id="NF041195">
    <property type="entry name" value="ScbA_BarX_GamBu"/>
    <property type="match status" value="1"/>
</dbReference>
<sequence length="312" mass="33354">MAEVPAAGPPAGTGVTAVLERTLTRTVPREYVHRSAVAEVLLTGWEQEDADLFVLQAQWPRSRVFYDAGAAGGHDPLLIAETIRQSGLLVAHAGLGVPLGHHFLMHDLSFAARPDRMAVGGVPTDITVEFRCADLKRRGGALSSLRYETVLRRGADTLATGGASFTCVTPRVYRRTRGEALRTQAPPPPEPVEPAGVGRTRASDVVLSPVGAYDRWLLRVDPRHPVLFDHPVDHVPGMVLLEAARQATAAVLGRPSPTILGIAADFTRFAELDCPCLIEACRLPATGHDASGHVLVTGSQGERPVFSVQVTV</sequence>
<feature type="region of interest" description="Disordered" evidence="1">
    <location>
        <begin position="179"/>
        <end position="198"/>
    </location>
</feature>
<dbReference type="EMBL" id="JBHSBB010000052">
    <property type="protein sequence ID" value="MFC4036656.1"/>
    <property type="molecule type" value="Genomic_DNA"/>
</dbReference>
<protein>
    <submittedName>
        <fullName evidence="3">ScbA/BarX family gamma-butyrolactone biosynthesis protein</fullName>
    </submittedName>
</protein>
<evidence type="ECO:0000256" key="1">
    <source>
        <dbReference type="SAM" id="MobiDB-lite"/>
    </source>
</evidence>
<dbReference type="InterPro" id="IPR047757">
    <property type="entry name" value="AfsA-like"/>
</dbReference>
<comment type="caution">
    <text evidence="3">The sequence shown here is derived from an EMBL/GenBank/DDBJ whole genome shotgun (WGS) entry which is preliminary data.</text>
</comment>